<sequence>MSEFVSKDFQELSAQFTDEEKNNAYMFEGRCVKYNSDSKLNKSRNYSIEVTKFYQTLNLIPERIWTYHPTVQFAPGYPELHFVTNGFRDNLSNDALSEKFGTLDDEMEIHDEIDWIEEENRKVLNRIAGLKRNVIALSIMHDAEKEYHMTMMKAHNILVKKLRDRERLPPIAEDQIGERINVAEQENIEMEIEEENVELVPVVQIGAPVEPIVEEVPAANGNKRKNHSSASSLRPRKRFSHSRDSKSKSHDHGDGVVRRSKRLVEAGFSNIKINVDDSDESDTSDVHFKRLTSKSKKPISSSNEIPKESKPLKSILKSRLKNPISNNRSSNNPSVNPLRVRFRERFANKIQDNQNNVKDLMIVDQVAVNVREDEGEAILLEQPFFRRPNEAAMQALRSISNDIIIWMRLNRQTQKHAMVHLSANFPTNLIGDSAIRWTGIDPEVDNEIALIRKYDEPEEEINTMLDHATFKIHSLTRLYKISMYPNEKDCEFPFHANVYHAPRKGYVPHFATERIQLGEDWLYAHLRTIDLANRKIILENDFNQLVKFNFEKRIKRRDRDNYYEHRGLPRQ</sequence>
<comment type="caution">
    <text evidence="2">The sequence shown here is derived from an EMBL/GenBank/DDBJ whole genome shotgun (WGS) entry which is preliminary data.</text>
</comment>
<protein>
    <submittedName>
        <fullName evidence="2">Uncharacterized protein</fullName>
    </submittedName>
</protein>
<reference evidence="2 3" key="1">
    <citation type="submission" date="2024-03" db="EMBL/GenBank/DDBJ databases">
        <title>Adaptation during the transition from Ophiocordyceps entomopathogen to insect associate is accompanied by gene loss and intensified selection.</title>
        <authorList>
            <person name="Ward C.M."/>
            <person name="Onetto C.A."/>
            <person name="Borneman A.R."/>
        </authorList>
    </citation>
    <scope>NUCLEOTIDE SEQUENCE [LARGE SCALE GENOMIC DNA]</scope>
    <source>
        <strain evidence="2">AWRI1</strain>
        <tissue evidence="2">Single Adult Female</tissue>
    </source>
</reference>
<keyword evidence="3" id="KW-1185">Reference proteome</keyword>
<gene>
    <name evidence="2" type="ORF">V9T40_005861</name>
</gene>
<evidence type="ECO:0000313" key="2">
    <source>
        <dbReference type="EMBL" id="KAK7604675.1"/>
    </source>
</evidence>
<organism evidence="2 3">
    <name type="scientific">Parthenolecanium corni</name>
    <dbReference type="NCBI Taxonomy" id="536013"/>
    <lineage>
        <taxon>Eukaryota</taxon>
        <taxon>Metazoa</taxon>
        <taxon>Ecdysozoa</taxon>
        <taxon>Arthropoda</taxon>
        <taxon>Hexapoda</taxon>
        <taxon>Insecta</taxon>
        <taxon>Pterygota</taxon>
        <taxon>Neoptera</taxon>
        <taxon>Paraneoptera</taxon>
        <taxon>Hemiptera</taxon>
        <taxon>Sternorrhyncha</taxon>
        <taxon>Coccoidea</taxon>
        <taxon>Coccidae</taxon>
        <taxon>Parthenolecanium</taxon>
    </lineage>
</organism>
<accession>A0AAN9TXC2</accession>
<dbReference type="EMBL" id="JBBCAQ010000003">
    <property type="protein sequence ID" value="KAK7604675.1"/>
    <property type="molecule type" value="Genomic_DNA"/>
</dbReference>
<feature type="region of interest" description="Disordered" evidence="1">
    <location>
        <begin position="274"/>
        <end position="314"/>
    </location>
</feature>
<name>A0AAN9TXC2_9HEMI</name>
<evidence type="ECO:0000256" key="1">
    <source>
        <dbReference type="SAM" id="MobiDB-lite"/>
    </source>
</evidence>
<proteinExistence type="predicted"/>
<evidence type="ECO:0000313" key="3">
    <source>
        <dbReference type="Proteomes" id="UP001367676"/>
    </source>
</evidence>
<feature type="compositionally biased region" description="Basic and acidic residues" evidence="1">
    <location>
        <begin position="241"/>
        <end position="257"/>
    </location>
</feature>
<dbReference type="AlphaFoldDB" id="A0AAN9TXC2"/>
<feature type="region of interest" description="Disordered" evidence="1">
    <location>
        <begin position="216"/>
        <end position="258"/>
    </location>
</feature>
<dbReference type="Proteomes" id="UP001367676">
    <property type="component" value="Unassembled WGS sequence"/>
</dbReference>